<dbReference type="EMBL" id="CM045873">
    <property type="protein sequence ID" value="KAI7947970.1"/>
    <property type="molecule type" value="Genomic_DNA"/>
</dbReference>
<evidence type="ECO:0000313" key="2">
    <source>
        <dbReference type="Proteomes" id="UP001060170"/>
    </source>
</evidence>
<dbReference type="Proteomes" id="UP001060170">
    <property type="component" value="Chromosome 9"/>
</dbReference>
<reference evidence="2" key="2">
    <citation type="journal article" date="2018" name="Mol. Plant Microbe Interact.">
        <title>Genome sequence resources for the wheat stripe rust pathogen (Puccinia striiformis f. sp. tritici) and the barley stripe rust pathogen (Puccinia striiformis f. sp. hordei).</title>
        <authorList>
            <person name="Xia C."/>
            <person name="Wang M."/>
            <person name="Yin C."/>
            <person name="Cornejo O.E."/>
            <person name="Hulbert S.H."/>
            <person name="Chen X."/>
        </authorList>
    </citation>
    <scope>NUCLEOTIDE SEQUENCE [LARGE SCALE GENOMIC DNA]</scope>
    <source>
        <strain evidence="2">93-210</strain>
    </source>
</reference>
<reference evidence="2" key="1">
    <citation type="journal article" date="2018" name="BMC Genomics">
        <title>Genomic insights into host adaptation between the wheat stripe rust pathogen (Puccinia striiformis f. sp. tritici) and the barley stripe rust pathogen (Puccinia striiformis f. sp. hordei).</title>
        <authorList>
            <person name="Xia C."/>
            <person name="Wang M."/>
            <person name="Yin C."/>
            <person name="Cornejo O.E."/>
            <person name="Hulbert S.H."/>
            <person name="Chen X."/>
        </authorList>
    </citation>
    <scope>NUCLEOTIDE SEQUENCE [LARGE SCALE GENOMIC DNA]</scope>
    <source>
        <strain evidence="2">93-210</strain>
    </source>
</reference>
<sequence>MAEQQQHLLAVEPFSRKAAMDDTGLSAIPILNGTNYTLWERKMVIFLRARELLVVCQQKQITPISEVIQAKHDCAIGHISATIDDAIHNSVFSSTVADPTPYDVWTRIKEDYAAESSYHLCKVWEDWVALTYDSTLMKYLDAVLTVLGEFKTVGMDTTHKLFCCAIISNVNKVKRSLMETIMVDSSLLENPYLLLAKLRPHATYELSTLGAQGSSSSKQNSSTSALSTKGSTSKGVSRPRVQCKNGTHDPRNTHNKAKCWELYPELDPRRNKRARTEGANVSATSNSTTLNSNNNDDHQNSKNDQHVAPSFHYCHTTSLAASTAKLTTVLDSGASHHMLNTLDYFVETKPVHIYIVTGDGKSREELIATRQGTVLVRFSNNKIITLKDALFVPNLTRNLISLTQLLDEKIIIQRDKNDYSVTLNDNEKLFHVDITNNLFEIRGDISPVPYEAVAMINETKQSDGFTKWHNRLGHASAERIKSVIPAGEHLIKDNSCDTCMKGKMTRKKFNSHFDETTASLEVVHGDLVGPISPSSNGGARYFLTLVDQHTGYISGVHDQPSSGSFNATSASAGTAALLKSKTQLS</sequence>
<accession>A0ACC0E8A0</accession>
<gene>
    <name evidence="1" type="ORF">MJO28_009878</name>
</gene>
<comment type="caution">
    <text evidence="1">The sequence shown here is derived from an EMBL/GenBank/DDBJ whole genome shotgun (WGS) entry which is preliminary data.</text>
</comment>
<proteinExistence type="predicted"/>
<reference evidence="1 2" key="3">
    <citation type="journal article" date="2022" name="Microbiol. Spectr.">
        <title>Folding features and dynamics of 3D genome architecture in plant fungal pathogens.</title>
        <authorList>
            <person name="Xia C."/>
        </authorList>
    </citation>
    <scope>NUCLEOTIDE SEQUENCE [LARGE SCALE GENOMIC DNA]</scope>
    <source>
        <strain evidence="1 2">93-210</strain>
    </source>
</reference>
<keyword evidence="2" id="KW-1185">Reference proteome</keyword>
<name>A0ACC0E8A0_9BASI</name>
<organism evidence="1 2">
    <name type="scientific">Puccinia striiformis f. sp. tritici</name>
    <dbReference type="NCBI Taxonomy" id="168172"/>
    <lineage>
        <taxon>Eukaryota</taxon>
        <taxon>Fungi</taxon>
        <taxon>Dikarya</taxon>
        <taxon>Basidiomycota</taxon>
        <taxon>Pucciniomycotina</taxon>
        <taxon>Pucciniomycetes</taxon>
        <taxon>Pucciniales</taxon>
        <taxon>Pucciniaceae</taxon>
        <taxon>Puccinia</taxon>
    </lineage>
</organism>
<evidence type="ECO:0000313" key="1">
    <source>
        <dbReference type="EMBL" id="KAI7947970.1"/>
    </source>
</evidence>
<protein>
    <submittedName>
        <fullName evidence="1">Uncharacterized protein</fullName>
    </submittedName>
</protein>